<organism evidence="2 3">
    <name type="scientific">Synchytrium endobioticum</name>
    <dbReference type="NCBI Taxonomy" id="286115"/>
    <lineage>
        <taxon>Eukaryota</taxon>
        <taxon>Fungi</taxon>
        <taxon>Fungi incertae sedis</taxon>
        <taxon>Chytridiomycota</taxon>
        <taxon>Chytridiomycota incertae sedis</taxon>
        <taxon>Chytridiomycetes</taxon>
        <taxon>Synchytriales</taxon>
        <taxon>Synchytriaceae</taxon>
        <taxon>Synchytrium</taxon>
    </lineage>
</organism>
<feature type="transmembrane region" description="Helical" evidence="1">
    <location>
        <begin position="109"/>
        <end position="129"/>
    </location>
</feature>
<keyword evidence="1" id="KW-0812">Transmembrane</keyword>
<keyword evidence="1" id="KW-1133">Transmembrane helix</keyword>
<protein>
    <submittedName>
        <fullName evidence="2">Uncharacterized protein</fullName>
    </submittedName>
</protein>
<reference evidence="2 3" key="1">
    <citation type="journal article" date="2019" name="Sci. Rep.">
        <title>Comparative genomics of chytrid fungi reveal insights into the obligate biotrophic and pathogenic lifestyle of Synchytrium endobioticum.</title>
        <authorList>
            <person name="van de Vossenberg B.T.L.H."/>
            <person name="Warris S."/>
            <person name="Nguyen H.D.T."/>
            <person name="van Gent-Pelzer M.P.E."/>
            <person name="Joly D.L."/>
            <person name="van de Geest H.C."/>
            <person name="Bonants P.J.M."/>
            <person name="Smith D.S."/>
            <person name="Levesque C.A."/>
            <person name="van der Lee T.A.J."/>
        </authorList>
    </citation>
    <scope>NUCLEOTIDE SEQUENCE [LARGE SCALE GENOMIC DNA]</scope>
    <source>
        <strain evidence="2 3">MB42</strain>
    </source>
</reference>
<comment type="caution">
    <text evidence="2">The sequence shown here is derived from an EMBL/GenBank/DDBJ whole genome shotgun (WGS) entry which is preliminary data.</text>
</comment>
<feature type="transmembrane region" description="Helical" evidence="1">
    <location>
        <begin position="66"/>
        <end position="88"/>
    </location>
</feature>
<evidence type="ECO:0000313" key="3">
    <source>
        <dbReference type="Proteomes" id="UP000317494"/>
    </source>
</evidence>
<gene>
    <name evidence="2" type="ORF">SeMB42_g04708</name>
</gene>
<sequence>MVIHRRHQTLPTSLGHAANNHWTMNTKVERHVENQYSPLRWATALVNAVQIGVVAVSIYFSTNRDGYYYSFVQVLELVCPVMCVVALCRFDMENKDRKAFLWVECSRIFVMYTIFNVASAAVNVFLILLRWRLVSLSVPDVTANQVLYGTASGTYDGVAFSTILKITPCVMVGADLLGFSLGVFWHRKSLTRLIPYAGFS</sequence>
<evidence type="ECO:0000256" key="1">
    <source>
        <dbReference type="SAM" id="Phobius"/>
    </source>
</evidence>
<dbReference type="EMBL" id="QEAN01000198">
    <property type="protein sequence ID" value="TPX43470.1"/>
    <property type="molecule type" value="Genomic_DNA"/>
</dbReference>
<feature type="transmembrane region" description="Helical" evidence="1">
    <location>
        <begin position="163"/>
        <end position="185"/>
    </location>
</feature>
<evidence type="ECO:0000313" key="2">
    <source>
        <dbReference type="EMBL" id="TPX43470.1"/>
    </source>
</evidence>
<dbReference type="AlphaFoldDB" id="A0A507CX82"/>
<accession>A0A507CX82</accession>
<name>A0A507CX82_9FUNG</name>
<dbReference type="VEuPathDB" id="FungiDB:SeMB42_g04708"/>
<keyword evidence="3" id="KW-1185">Reference proteome</keyword>
<keyword evidence="1" id="KW-0472">Membrane</keyword>
<proteinExistence type="predicted"/>
<dbReference type="Proteomes" id="UP000317494">
    <property type="component" value="Unassembled WGS sequence"/>
</dbReference>
<feature type="transmembrane region" description="Helical" evidence="1">
    <location>
        <begin position="39"/>
        <end position="60"/>
    </location>
</feature>